<dbReference type="PANTHER" id="PTHR35762:SF2">
    <property type="entry name" value="TRANSMEMBRANE PROTEIN"/>
    <property type="match status" value="1"/>
</dbReference>
<accession>A0A7I8L5Y0</accession>
<evidence type="ECO:0000313" key="4">
    <source>
        <dbReference type="EMBL" id="CAA7405192.1"/>
    </source>
</evidence>
<evidence type="ECO:0000259" key="2">
    <source>
        <dbReference type="Pfam" id="PF14364"/>
    </source>
</evidence>
<feature type="transmembrane region" description="Helical" evidence="1">
    <location>
        <begin position="15"/>
        <end position="34"/>
    </location>
</feature>
<dbReference type="AlphaFoldDB" id="A0A7I8L5Y0"/>
<feature type="transmembrane region" description="Helical" evidence="1">
    <location>
        <begin position="54"/>
        <end position="73"/>
    </location>
</feature>
<keyword evidence="1" id="KW-0472">Membrane</keyword>
<dbReference type="EMBL" id="LR743598">
    <property type="protein sequence ID" value="CAA2629102.1"/>
    <property type="molecule type" value="Genomic_DNA"/>
</dbReference>
<evidence type="ECO:0000313" key="5">
    <source>
        <dbReference type="Proteomes" id="UP000663760"/>
    </source>
</evidence>
<dbReference type="Proteomes" id="UP000663760">
    <property type="component" value="Chromosome 11"/>
</dbReference>
<dbReference type="Pfam" id="PF14364">
    <property type="entry name" value="DUF4408"/>
    <property type="match status" value="1"/>
</dbReference>
<gene>
    <name evidence="3" type="ORF">SI7747_11014742</name>
    <name evidence="4" type="ORF">SI8410_11015870</name>
</gene>
<evidence type="ECO:0000256" key="1">
    <source>
        <dbReference type="SAM" id="Phobius"/>
    </source>
</evidence>
<evidence type="ECO:0000313" key="3">
    <source>
        <dbReference type="EMBL" id="CAA2629102.1"/>
    </source>
</evidence>
<keyword evidence="1" id="KW-0812">Transmembrane</keyword>
<keyword evidence="5" id="KW-1185">Reference proteome</keyword>
<reference evidence="4" key="1">
    <citation type="submission" date="2020-02" db="EMBL/GenBank/DDBJ databases">
        <authorList>
            <person name="Scholz U."/>
            <person name="Mascher M."/>
            <person name="Fiebig A."/>
        </authorList>
    </citation>
    <scope>NUCLEOTIDE SEQUENCE</scope>
</reference>
<name>A0A7I8L5Y0_SPIIN</name>
<dbReference type="InterPro" id="IPR025520">
    <property type="entry name" value="DUF4408"/>
</dbReference>
<organism evidence="4 5">
    <name type="scientific">Spirodela intermedia</name>
    <name type="common">Intermediate duckweed</name>
    <dbReference type="NCBI Taxonomy" id="51605"/>
    <lineage>
        <taxon>Eukaryota</taxon>
        <taxon>Viridiplantae</taxon>
        <taxon>Streptophyta</taxon>
        <taxon>Embryophyta</taxon>
        <taxon>Tracheophyta</taxon>
        <taxon>Spermatophyta</taxon>
        <taxon>Magnoliopsida</taxon>
        <taxon>Liliopsida</taxon>
        <taxon>Araceae</taxon>
        <taxon>Lemnoideae</taxon>
        <taxon>Spirodela</taxon>
    </lineage>
</organism>
<proteinExistence type="predicted"/>
<protein>
    <recommendedName>
        <fullName evidence="2">DUF4408 domain-containing protein</fullName>
    </recommendedName>
</protein>
<sequence length="163" mass="18938">MDVLMDEKNRVFPSFIYRYIFIIFLCLFPLFLPWATSYRNRILSVSFPFVGQYVSRPAFLFLLGNSIIVFLVFESKLLLASAEPSPFDFCEECTDQNKCLLCCSVSVTSLAPVSHEEEDEEEKEEEEELSRQCDDFIAQENMRRTIEEKNLASGKRAPPYQET</sequence>
<dbReference type="EMBL" id="LR746274">
    <property type="protein sequence ID" value="CAA7405192.1"/>
    <property type="molecule type" value="Genomic_DNA"/>
</dbReference>
<feature type="domain" description="DUF4408" evidence="2">
    <location>
        <begin position="55"/>
        <end position="77"/>
    </location>
</feature>
<dbReference type="PANTHER" id="PTHR35762">
    <property type="entry name" value="TRANSMEMBRANE PROTEIN"/>
    <property type="match status" value="1"/>
</dbReference>
<keyword evidence="1" id="KW-1133">Transmembrane helix</keyword>